<dbReference type="PANTHER" id="PTHR30293">
    <property type="entry name" value="TRANSCRIPTIONAL REGULATORY PROTEIN NAC-RELATED"/>
    <property type="match status" value="1"/>
</dbReference>
<dbReference type="PRINTS" id="PR00039">
    <property type="entry name" value="HTHLYSR"/>
</dbReference>
<keyword evidence="2" id="KW-0805">Transcription regulation</keyword>
<dbReference type="GO" id="GO:0003677">
    <property type="term" value="F:DNA binding"/>
    <property type="evidence" value="ECO:0007669"/>
    <property type="project" value="UniProtKB-KW"/>
</dbReference>
<dbReference type="PANTHER" id="PTHR30293:SF0">
    <property type="entry name" value="NITROGEN ASSIMILATION REGULATORY PROTEIN NAC"/>
    <property type="match status" value="1"/>
</dbReference>
<comment type="similarity">
    <text evidence="1">Belongs to the LysR transcriptional regulatory family.</text>
</comment>
<dbReference type="Gene3D" id="3.40.190.290">
    <property type="match status" value="1"/>
</dbReference>
<dbReference type="SUPFAM" id="SSF53850">
    <property type="entry name" value="Periplasmic binding protein-like II"/>
    <property type="match status" value="1"/>
</dbReference>
<organism evidence="7 8">
    <name type="scientific">Rhodococcus opacus (strain B4)</name>
    <dbReference type="NCBI Taxonomy" id="632772"/>
    <lineage>
        <taxon>Bacteria</taxon>
        <taxon>Bacillati</taxon>
        <taxon>Actinomycetota</taxon>
        <taxon>Actinomycetes</taxon>
        <taxon>Mycobacteriales</taxon>
        <taxon>Nocardiaceae</taxon>
        <taxon>Rhodococcus</taxon>
    </lineage>
</organism>
<evidence type="ECO:0000256" key="3">
    <source>
        <dbReference type="ARBA" id="ARBA00023125"/>
    </source>
</evidence>
<evidence type="ECO:0000259" key="6">
    <source>
        <dbReference type="PROSITE" id="PS50931"/>
    </source>
</evidence>
<evidence type="ECO:0000313" key="7">
    <source>
        <dbReference type="EMBL" id="BAH51325.1"/>
    </source>
</evidence>
<dbReference type="HOGENOM" id="CLU_039613_6_5_11"/>
<dbReference type="Pfam" id="PF03466">
    <property type="entry name" value="LysR_substrate"/>
    <property type="match status" value="1"/>
</dbReference>
<evidence type="ECO:0000313" key="8">
    <source>
        <dbReference type="Proteomes" id="UP000002212"/>
    </source>
</evidence>
<dbReference type="PATRIC" id="fig|632772.20.peg.3224"/>
<dbReference type="PROSITE" id="PS50931">
    <property type="entry name" value="HTH_LYSR"/>
    <property type="match status" value="1"/>
</dbReference>
<dbReference type="EMBL" id="AP011115">
    <property type="protein sequence ID" value="BAH51325.1"/>
    <property type="molecule type" value="Genomic_DNA"/>
</dbReference>
<evidence type="ECO:0000256" key="2">
    <source>
        <dbReference type="ARBA" id="ARBA00023015"/>
    </source>
</evidence>
<dbReference type="GO" id="GO:0003700">
    <property type="term" value="F:DNA-binding transcription factor activity"/>
    <property type="evidence" value="ECO:0007669"/>
    <property type="project" value="InterPro"/>
</dbReference>
<evidence type="ECO:0000256" key="5">
    <source>
        <dbReference type="ARBA" id="ARBA00023163"/>
    </source>
</evidence>
<dbReference type="OrthoDB" id="9803735at2"/>
<keyword evidence="4" id="KW-0010">Activator</keyword>
<dbReference type="InterPro" id="IPR036390">
    <property type="entry name" value="WH_DNA-bd_sf"/>
</dbReference>
<protein>
    <submittedName>
        <fullName evidence="7">Putative LysR family transcriptional regulator</fullName>
    </submittedName>
</protein>
<name>C1B6M2_RHOOB</name>
<dbReference type="InterPro" id="IPR000847">
    <property type="entry name" value="LysR_HTH_N"/>
</dbReference>
<dbReference type="GO" id="GO:2000142">
    <property type="term" value="P:regulation of DNA-templated transcription initiation"/>
    <property type="evidence" value="ECO:0007669"/>
    <property type="project" value="TreeGrafter"/>
</dbReference>
<gene>
    <name evidence="7" type="ordered locus">ROP_30780</name>
</gene>
<keyword evidence="3" id="KW-0238">DNA-binding</keyword>
<dbReference type="SUPFAM" id="SSF46785">
    <property type="entry name" value="Winged helix' DNA-binding domain"/>
    <property type="match status" value="1"/>
</dbReference>
<dbReference type="InterPro" id="IPR036388">
    <property type="entry name" value="WH-like_DNA-bd_sf"/>
</dbReference>
<dbReference type="STRING" id="632772.ROP_30780"/>
<dbReference type="RefSeq" id="WP_012690281.1">
    <property type="nucleotide sequence ID" value="NC_012522.1"/>
</dbReference>
<dbReference type="AlphaFoldDB" id="C1B6M2"/>
<proteinExistence type="inferred from homology"/>
<evidence type="ECO:0000256" key="4">
    <source>
        <dbReference type="ARBA" id="ARBA00023159"/>
    </source>
</evidence>
<accession>C1B6M2</accession>
<dbReference type="FunFam" id="1.10.10.10:FF:000001">
    <property type="entry name" value="LysR family transcriptional regulator"/>
    <property type="match status" value="1"/>
</dbReference>
<evidence type="ECO:0000256" key="1">
    <source>
        <dbReference type="ARBA" id="ARBA00009437"/>
    </source>
</evidence>
<reference evidence="7 8" key="1">
    <citation type="submission" date="2009-03" db="EMBL/GenBank/DDBJ databases">
        <title>Comparison of the complete genome sequences of Rhodococcus erythropolis PR4 and Rhodococcus opacus B4.</title>
        <authorList>
            <person name="Takarada H."/>
            <person name="Sekine M."/>
            <person name="Hosoyama A."/>
            <person name="Yamada R."/>
            <person name="Fujisawa T."/>
            <person name="Omata S."/>
            <person name="Shimizu A."/>
            <person name="Tsukatani N."/>
            <person name="Tanikawa S."/>
            <person name="Fujita N."/>
            <person name="Harayama S."/>
        </authorList>
    </citation>
    <scope>NUCLEOTIDE SEQUENCE [LARGE SCALE GENOMIC DNA]</scope>
    <source>
        <strain evidence="7 8">B4</strain>
    </source>
</reference>
<dbReference type="KEGG" id="rop:ROP_30780"/>
<dbReference type="Gene3D" id="1.10.10.10">
    <property type="entry name" value="Winged helix-like DNA-binding domain superfamily/Winged helix DNA-binding domain"/>
    <property type="match status" value="1"/>
</dbReference>
<dbReference type="Proteomes" id="UP000002212">
    <property type="component" value="Chromosome"/>
</dbReference>
<dbReference type="InterPro" id="IPR005119">
    <property type="entry name" value="LysR_subst-bd"/>
</dbReference>
<sequence length="303" mass="32128">MEIRQLKALVAVADTGSVTRAAQVLHLVQPAVTRHIATLEDELGTQLFERSRAGMLLTEVGEQVLERARRALREIERAKEVASTSDHSVSGHVSVGLLPSVARVIGPRLSDAIVSQHPGLQLQLTVGYAGHLAKWLEGGAVDFAILFDQPMSSAFSMDPVAIEDLWAIAPPGSLEDTGAPIPLEHVLSQPMIIPNPPHGLRTLIDVAAARLGITPSVTLETNDATLQRALVADKLGWSMLPASMATAGAHGDEVIAVPTTPSLTRTLTLVRPRGRMSAAEAVVHNALLDAVTAMVDQGLWTAP</sequence>
<dbReference type="Pfam" id="PF00126">
    <property type="entry name" value="HTH_1"/>
    <property type="match status" value="1"/>
</dbReference>
<dbReference type="CDD" id="cd08433">
    <property type="entry name" value="PBP2_Nac"/>
    <property type="match status" value="1"/>
</dbReference>
<keyword evidence="5" id="KW-0804">Transcription</keyword>
<feature type="domain" description="HTH lysR-type" evidence="6">
    <location>
        <begin position="1"/>
        <end position="58"/>
    </location>
</feature>